<evidence type="ECO:0000313" key="4">
    <source>
        <dbReference type="Proteomes" id="UP000316080"/>
    </source>
</evidence>
<organism evidence="2 4">
    <name type="scientific">Thermoproteota archaeon</name>
    <dbReference type="NCBI Taxonomy" id="2056631"/>
    <lineage>
        <taxon>Archaea</taxon>
        <taxon>Thermoproteota</taxon>
    </lineage>
</organism>
<feature type="transmembrane region" description="Helical" evidence="1">
    <location>
        <begin position="250"/>
        <end position="272"/>
    </location>
</feature>
<keyword evidence="1" id="KW-0812">Transmembrane</keyword>
<dbReference type="EMBL" id="QNVI01000026">
    <property type="protein sequence ID" value="TDA39471.1"/>
    <property type="molecule type" value="Genomic_DNA"/>
</dbReference>
<reference evidence="3 5" key="1">
    <citation type="journal article" date="2019" name="Nat. Microbiol.">
        <title>Expanding anaerobic alkane metabolism in the domain of Archaea.</title>
        <authorList>
            <person name="Wang Y."/>
            <person name="Wegener G."/>
            <person name="Hou J."/>
            <person name="Wang F."/>
            <person name="Xiao X."/>
        </authorList>
    </citation>
    <scope>NUCLEOTIDE SEQUENCE [LARGE SCALE GENOMIC DNA]</scope>
    <source>
        <strain evidence="3">WYZ-LMO11</strain>
    </source>
</reference>
<accession>A0A520KFJ3</accession>
<dbReference type="Proteomes" id="UP000316080">
    <property type="component" value="Unassembled WGS sequence"/>
</dbReference>
<gene>
    <name evidence="3" type="ORF">DSO09_02315</name>
    <name evidence="2" type="ORF">EF809_03625</name>
</gene>
<evidence type="ECO:0000313" key="2">
    <source>
        <dbReference type="EMBL" id="RZN56107.1"/>
    </source>
</evidence>
<dbReference type="PANTHER" id="PTHR38815">
    <property type="entry name" value="HYPOTHETICAL MEMBRANE PROTEIN, CONSERVED, DUF373 FAMILY"/>
    <property type="match status" value="1"/>
</dbReference>
<protein>
    <submittedName>
        <fullName evidence="2">DUF373 family protein</fullName>
    </submittedName>
</protein>
<dbReference type="Proteomes" id="UP000317265">
    <property type="component" value="Unassembled WGS sequence"/>
</dbReference>
<feature type="transmembrane region" description="Helical" evidence="1">
    <location>
        <begin position="318"/>
        <end position="336"/>
    </location>
</feature>
<keyword evidence="1" id="KW-1133">Transmembrane helix</keyword>
<dbReference type="PANTHER" id="PTHR38815:SF1">
    <property type="entry name" value="DUF373 FAMILY PROTEIN"/>
    <property type="match status" value="1"/>
</dbReference>
<dbReference type="InterPro" id="IPR007254">
    <property type="entry name" value="DUF373"/>
</dbReference>
<reference evidence="2 4" key="2">
    <citation type="journal article" date="2019" name="Nat. Microbiol.">
        <title>Wide diversity of methane and short-chain alkane metabolisms in uncultured archaea.</title>
        <authorList>
            <person name="Borrel G."/>
            <person name="Adam P.S."/>
            <person name="McKay L.J."/>
            <person name="Chen L.X."/>
            <person name="Sierra-Garcia I.N."/>
            <person name="Sieber C.M."/>
            <person name="Letourneur Q."/>
            <person name="Ghozlane A."/>
            <person name="Andersen G.L."/>
            <person name="Li W.J."/>
            <person name="Hallam S.J."/>
            <person name="Muyzer G."/>
            <person name="de Oliveira V.M."/>
            <person name="Inskeep W.P."/>
            <person name="Banfield J.F."/>
            <person name="Gribaldo S."/>
        </authorList>
    </citation>
    <scope>NUCLEOTIDE SEQUENCE [LARGE SCALE GENOMIC DNA]</scope>
    <source>
        <strain evidence="2">Verst-YHS</strain>
    </source>
</reference>
<feature type="non-terminal residue" evidence="2">
    <location>
        <position position="337"/>
    </location>
</feature>
<dbReference type="EMBL" id="RXIH01000030">
    <property type="protein sequence ID" value="RZN56107.1"/>
    <property type="molecule type" value="Genomic_DNA"/>
</dbReference>
<evidence type="ECO:0000313" key="5">
    <source>
        <dbReference type="Proteomes" id="UP000317265"/>
    </source>
</evidence>
<name>A0A520KFJ3_9CREN</name>
<proteinExistence type="predicted"/>
<feature type="transmembrane region" description="Helical" evidence="1">
    <location>
        <begin position="217"/>
        <end position="238"/>
    </location>
</feature>
<evidence type="ECO:0000256" key="1">
    <source>
        <dbReference type="SAM" id="Phobius"/>
    </source>
</evidence>
<feature type="transmembrane region" description="Helical" evidence="1">
    <location>
        <begin position="186"/>
        <end position="205"/>
    </location>
</feature>
<comment type="caution">
    <text evidence="2">The sequence shown here is derived from an EMBL/GenBank/DDBJ whole genome shotgun (WGS) entry which is preliminary data.</text>
</comment>
<evidence type="ECO:0000313" key="3">
    <source>
        <dbReference type="EMBL" id="TDA39471.1"/>
    </source>
</evidence>
<feature type="transmembrane region" description="Helical" evidence="1">
    <location>
        <begin position="292"/>
        <end position="312"/>
    </location>
</feature>
<dbReference type="AlphaFoldDB" id="A0A520KFJ3"/>
<keyword evidence="1" id="KW-0472">Membrane</keyword>
<dbReference type="Pfam" id="PF04123">
    <property type="entry name" value="DUF373"/>
    <property type="match status" value="1"/>
</dbReference>
<sequence>MEKNLLILSVDKDNDIGRVIGLSTPIIGREKVLSAAISFALKNPEDSDVNSIFEAIKVYDELIKEDYKCEIAIITGLPEGGYKSDIKILSELEEVLKNFKADGAIFVSDGVSDEQAIPIVQSRIPIISVKRVFVQQEKSVEETYVLFYRYLKKLTDPEYSKTFLGIPGLILLIITVLYFLNLISYVIISLGIIIGIILIIKGFNIDGIVKEAWKESPIRLITSVIGTIISSIAIYRGISIALIETSLENLQLFIGSILSNTIDLFSIGIAIYITGRLIVKYLEESQKIWHEIVGLVALLFIRQIVIEASLIITNPKASLIPFLLVSGLGVLVCGFLV</sequence>